<dbReference type="InterPro" id="IPR015590">
    <property type="entry name" value="Aldehyde_DH_dom"/>
</dbReference>
<dbReference type="InterPro" id="IPR016162">
    <property type="entry name" value="Ald_DH_N"/>
</dbReference>
<protein>
    <submittedName>
        <fullName evidence="3">3,4-dehydroadipyl-CoA semialdehyde dehydrogenase</fullName>
        <ecNumber evidence="3">1.2.1.77</ecNumber>
    </submittedName>
</protein>
<dbReference type="PANTHER" id="PTHR43111">
    <property type="entry name" value="ALDEHYDE DEHYDROGENASE B-RELATED"/>
    <property type="match status" value="1"/>
</dbReference>
<name>A0A518D2J8_9BACT</name>
<dbReference type="Proteomes" id="UP000319342">
    <property type="component" value="Chromosome"/>
</dbReference>
<evidence type="ECO:0000313" key="4">
    <source>
        <dbReference type="Proteomes" id="UP000319342"/>
    </source>
</evidence>
<dbReference type="NCBIfam" id="NF008868">
    <property type="entry name" value="PRK11903.1"/>
    <property type="match status" value="1"/>
</dbReference>
<organism evidence="3 4">
    <name type="scientific">Rohdeia mirabilis</name>
    <dbReference type="NCBI Taxonomy" id="2528008"/>
    <lineage>
        <taxon>Bacteria</taxon>
        <taxon>Pseudomonadati</taxon>
        <taxon>Planctomycetota</taxon>
        <taxon>Planctomycetia</taxon>
        <taxon>Planctomycetia incertae sedis</taxon>
        <taxon>Rohdeia</taxon>
    </lineage>
</organism>
<dbReference type="SUPFAM" id="SSF53720">
    <property type="entry name" value="ALDH-like"/>
    <property type="match status" value="1"/>
</dbReference>
<dbReference type="InterPro" id="IPR016163">
    <property type="entry name" value="Ald_DH_C"/>
</dbReference>
<dbReference type="GO" id="GO:0016620">
    <property type="term" value="F:oxidoreductase activity, acting on the aldehyde or oxo group of donors, NAD or NADP as acceptor"/>
    <property type="evidence" value="ECO:0007669"/>
    <property type="project" value="InterPro"/>
</dbReference>
<gene>
    <name evidence="3" type="primary">boxD</name>
    <name evidence="3" type="ORF">Pla163_28350</name>
</gene>
<dbReference type="EMBL" id="CP036290">
    <property type="protein sequence ID" value="QDU85702.1"/>
    <property type="molecule type" value="Genomic_DNA"/>
</dbReference>
<dbReference type="AlphaFoldDB" id="A0A518D2J8"/>
<keyword evidence="4" id="KW-1185">Reference proteome</keyword>
<dbReference type="RefSeq" id="WP_145189540.1">
    <property type="nucleotide sequence ID" value="NZ_CP036290.1"/>
</dbReference>
<dbReference type="InterPro" id="IPR016161">
    <property type="entry name" value="Ald_DH/histidinol_DH"/>
</dbReference>
<accession>A0A518D2J8</accession>
<dbReference type="EC" id="1.2.1.77" evidence="3"/>
<keyword evidence="1 3" id="KW-0560">Oxidoreductase</keyword>
<dbReference type="OrthoDB" id="9759612at2"/>
<dbReference type="PANTHER" id="PTHR43111:SF1">
    <property type="entry name" value="ALDEHYDE DEHYDROGENASE B-RELATED"/>
    <property type="match status" value="1"/>
</dbReference>
<dbReference type="Gene3D" id="3.40.605.10">
    <property type="entry name" value="Aldehyde Dehydrogenase, Chain A, domain 1"/>
    <property type="match status" value="1"/>
</dbReference>
<evidence type="ECO:0000313" key="3">
    <source>
        <dbReference type="EMBL" id="QDU85702.1"/>
    </source>
</evidence>
<dbReference type="Pfam" id="PF00171">
    <property type="entry name" value="Aldedh"/>
    <property type="match status" value="1"/>
</dbReference>
<dbReference type="Gene3D" id="3.40.309.10">
    <property type="entry name" value="Aldehyde Dehydrogenase, Chain A, domain 2"/>
    <property type="match status" value="1"/>
</dbReference>
<reference evidence="3 4" key="1">
    <citation type="submission" date="2019-02" db="EMBL/GenBank/DDBJ databases">
        <title>Deep-cultivation of Planctomycetes and their phenomic and genomic characterization uncovers novel biology.</title>
        <authorList>
            <person name="Wiegand S."/>
            <person name="Jogler M."/>
            <person name="Boedeker C."/>
            <person name="Pinto D."/>
            <person name="Vollmers J."/>
            <person name="Rivas-Marin E."/>
            <person name="Kohn T."/>
            <person name="Peeters S.H."/>
            <person name="Heuer A."/>
            <person name="Rast P."/>
            <person name="Oberbeckmann S."/>
            <person name="Bunk B."/>
            <person name="Jeske O."/>
            <person name="Meyerdierks A."/>
            <person name="Storesund J.E."/>
            <person name="Kallscheuer N."/>
            <person name="Luecker S."/>
            <person name="Lage O.M."/>
            <person name="Pohl T."/>
            <person name="Merkel B.J."/>
            <person name="Hornburger P."/>
            <person name="Mueller R.-W."/>
            <person name="Bruemmer F."/>
            <person name="Labrenz M."/>
            <person name="Spormann A.M."/>
            <person name="Op den Camp H."/>
            <person name="Overmann J."/>
            <person name="Amann R."/>
            <person name="Jetten M.S.M."/>
            <person name="Mascher T."/>
            <person name="Medema M.H."/>
            <person name="Devos D.P."/>
            <person name="Kaster A.-K."/>
            <person name="Ovreas L."/>
            <person name="Rohde M."/>
            <person name="Galperin M.Y."/>
            <person name="Jogler C."/>
        </authorList>
    </citation>
    <scope>NUCLEOTIDE SEQUENCE [LARGE SCALE GENOMIC DNA]</scope>
    <source>
        <strain evidence="3 4">Pla163</strain>
    </source>
</reference>
<evidence type="ECO:0000259" key="2">
    <source>
        <dbReference type="Pfam" id="PF00171"/>
    </source>
</evidence>
<feature type="domain" description="Aldehyde dehydrogenase" evidence="2">
    <location>
        <begin position="12"/>
        <end position="498"/>
    </location>
</feature>
<sequence>MQILESYLQGQWRPGTDTGARDLVNPFTGETLARCSASGLDLAGACAYARTVGGPALRALTFVERAGLLKALAGAIHEQREELITLSAANGGSTRGDAKFDLDGATGTLAAYASFGKRLGDRRFLVDGDGEQLGRTPRFWVQHVRVPLTGVAVHINAFNFPGWGMAEKMACALLAGVPVIEKPGEQTAQIAHAIARIVADSGILPDGAFQFVCGGVEDLLDHLGPQDCVAFTGSAATGRVVRGHAGLVERGVRVNVEADSVNAAVLAPDVDDDSATYEEFLSNVVMDMTQKAGQKCTAVRRILVPAERVDDVVEHLGEQLGRQKVGDPSVDGTRVGTLTDARQLAHVRDGLAALRAVADVRIGGDVPSTDYPAQVAPTLLVAKDSDADAIHDHEVFGPVATILPYDGDVRTATALVNRGGGGLVVSVYSNDAAWTETAVLELAPFHGRVWIGSDRVKGQALPPGMVLPNVVHGGPGRAGAGEELGGVRGLDFYTQRTAVQGFQGFVAKRFGAADVGSEQE</sequence>
<evidence type="ECO:0000256" key="1">
    <source>
        <dbReference type="ARBA" id="ARBA00023002"/>
    </source>
</evidence>
<proteinExistence type="predicted"/>